<evidence type="ECO:0000256" key="2">
    <source>
        <dbReference type="ARBA" id="ARBA00022737"/>
    </source>
</evidence>
<keyword evidence="3" id="KW-0378">Hydrolase</keyword>
<keyword evidence="6" id="KW-0812">Transmembrane</keyword>
<name>A0ABX2LZM5_9BURK</name>
<feature type="transmembrane region" description="Helical" evidence="6">
    <location>
        <begin position="710"/>
        <end position="729"/>
    </location>
</feature>
<feature type="transmembrane region" description="Helical" evidence="6">
    <location>
        <begin position="600"/>
        <end position="627"/>
    </location>
</feature>
<feature type="transmembrane region" description="Helical" evidence="6">
    <location>
        <begin position="741"/>
        <end position="761"/>
    </location>
</feature>
<feature type="transmembrane region" description="Helical" evidence="6">
    <location>
        <begin position="554"/>
        <end position="573"/>
    </location>
</feature>
<gene>
    <name evidence="8" type="ORF">HNO84_07420</name>
</gene>
<evidence type="ECO:0000256" key="1">
    <source>
        <dbReference type="ARBA" id="ARBA00000798"/>
    </source>
</evidence>
<dbReference type="CDD" id="cd09143">
    <property type="entry name" value="PLDc_vPLD1_2_like_bac_2"/>
    <property type="match status" value="1"/>
</dbReference>
<comment type="catalytic activity">
    <reaction evidence="1">
        <text>a 1,2-diacyl-sn-glycero-3-phosphocholine + H2O = a 1,2-diacyl-sn-glycero-3-phosphate + choline + H(+)</text>
        <dbReference type="Rhea" id="RHEA:14445"/>
        <dbReference type="ChEBI" id="CHEBI:15354"/>
        <dbReference type="ChEBI" id="CHEBI:15377"/>
        <dbReference type="ChEBI" id="CHEBI:15378"/>
        <dbReference type="ChEBI" id="CHEBI:57643"/>
        <dbReference type="ChEBI" id="CHEBI:58608"/>
        <dbReference type="EC" id="3.1.4.4"/>
    </reaction>
</comment>
<dbReference type="Gene3D" id="3.30.870.10">
    <property type="entry name" value="Endonuclease Chain A"/>
    <property type="match status" value="2"/>
</dbReference>
<dbReference type="InterPro" id="IPR001736">
    <property type="entry name" value="PLipase_D/transphosphatidylase"/>
</dbReference>
<keyword evidence="2" id="KW-0677">Repeat</keyword>
<feature type="compositionally biased region" description="Basic residues" evidence="5">
    <location>
        <begin position="1"/>
        <end position="11"/>
    </location>
</feature>
<feature type="transmembrane region" description="Helical" evidence="6">
    <location>
        <begin position="634"/>
        <end position="654"/>
    </location>
</feature>
<dbReference type="PROSITE" id="PS50035">
    <property type="entry name" value="PLD"/>
    <property type="match status" value="2"/>
</dbReference>
<dbReference type="InterPro" id="IPR025202">
    <property type="entry name" value="PLD-like_dom"/>
</dbReference>
<dbReference type="Pfam" id="PF00614">
    <property type="entry name" value="PLDc"/>
    <property type="match status" value="1"/>
</dbReference>
<dbReference type="SUPFAM" id="SSF56024">
    <property type="entry name" value="Phospholipase D/nuclease"/>
    <property type="match status" value="2"/>
</dbReference>
<feature type="domain" description="PLD phosphodiesterase" evidence="7">
    <location>
        <begin position="412"/>
        <end position="434"/>
    </location>
</feature>
<dbReference type="InterPro" id="IPR015679">
    <property type="entry name" value="PLipase_D_fam"/>
</dbReference>
<feature type="domain" description="PLD phosphodiesterase" evidence="7">
    <location>
        <begin position="174"/>
        <end position="201"/>
    </location>
</feature>
<dbReference type="Pfam" id="PF13091">
    <property type="entry name" value="PLDc_2"/>
    <property type="match status" value="1"/>
</dbReference>
<evidence type="ECO:0000313" key="8">
    <source>
        <dbReference type="EMBL" id="NUU01422.1"/>
    </source>
</evidence>
<dbReference type="CDD" id="cd09140">
    <property type="entry name" value="PLDc_vPLD1_2_like_bac_1"/>
    <property type="match status" value="1"/>
</dbReference>
<evidence type="ECO:0000259" key="7">
    <source>
        <dbReference type="PROSITE" id="PS50035"/>
    </source>
</evidence>
<accession>A0ABX2LZM5</accession>
<proteinExistence type="predicted"/>
<evidence type="ECO:0000313" key="9">
    <source>
        <dbReference type="Proteomes" id="UP000536746"/>
    </source>
</evidence>
<feature type="transmembrane region" description="Helical" evidence="6">
    <location>
        <begin position="674"/>
        <end position="698"/>
    </location>
</feature>
<sequence length="829" mass="91286">MARTRPAKNIRSRWASPEHPGPAPAASAIKARSISGAAMQDDVQPDTERPLLQAGRNCWRLEHADRFRLLVDAADYFSALRSALLKAERSVFILGWDIDSRTVLTPQGADDGFPEQLGDLLHALVARRPRLHMHVLNWDYAMLYALEREWLMAKKPGRERNKRLVFHTDARHPVGASHHQKVVVIDDSLAFVGGLDLTRCRWDTPDHAADNPLRRDPDGKAYAPFHDVQAMVDGNAARALGELARRRWFQAGYGDIRRQDIEMAEPPLASTLRDLWPEQFAPDLSDIEVGISRTEPAYDGHAGVFEVRQLYLDAIAGARRHLFFENQYFTSNVLAEALGARLREPDGPEVMVVSPHTQSGWLEQATMGALRARIHHRLKNSLPARRAQADSRYQMYSPQLPGLDDEQCLNVHSKVFAMDDRLFSVGSANMSNRSMAFDTECNLTVEIQGDAARQAEMRAAIAGMRNRLIAEHLGTQAEEVAARIEGEASLHGAVAALRQEGGRELAPLEPRLIPELDALTQDNAVFDPERPISPDEIVDAYVPRSARKPVPQRMIGLGLLAVALVAFALAWRFTPLREYINLSSMIALARSVDKMPFTPVIVIAAFVAAGMLMVPITVLIAVAGVVFGPLYGGLYATTGVALSAALGFYLGNWLGHDALRQMLGPRINNLSRRFAQRGIAAMAVIRLLPIAPFTVVNVVAGASHLGLRDYMIGTLIGMVPGIVLTVIFSHNLAEAIRHPSLQTVLVLALVTAALMLSAYGLQKLLKPRDKTSASAKRAGRVGKAAQAIGEREQQALRRDEPKADLKSESHYQELQAPSGRHAHVEARRA</sequence>
<reference evidence="8 9" key="1">
    <citation type="journal article" date="2020" name="Front. Plant Sci.">
        <title>Isolation of Rhizosphere Bacteria That Improve Quality and Water Stress Tolerance in Greenhouse Ornamentals.</title>
        <authorList>
            <person name="Nordstedt N.P."/>
            <person name="Jones M.L."/>
        </authorList>
    </citation>
    <scope>NUCLEOTIDE SEQUENCE [LARGE SCALE GENOMIC DNA]</scope>
    <source>
        <strain evidence="8 9">C6C2</strain>
    </source>
</reference>
<evidence type="ECO:0000256" key="4">
    <source>
        <dbReference type="ARBA" id="ARBA00023098"/>
    </source>
</evidence>
<feature type="region of interest" description="Disordered" evidence="5">
    <location>
        <begin position="772"/>
        <end position="829"/>
    </location>
</feature>
<evidence type="ECO:0000256" key="3">
    <source>
        <dbReference type="ARBA" id="ARBA00022801"/>
    </source>
</evidence>
<evidence type="ECO:0000256" key="5">
    <source>
        <dbReference type="SAM" id="MobiDB-lite"/>
    </source>
</evidence>
<dbReference type="SMART" id="SM00155">
    <property type="entry name" value="PLDc"/>
    <property type="match status" value="2"/>
</dbReference>
<keyword evidence="4" id="KW-0443">Lipid metabolism</keyword>
<feature type="compositionally biased region" description="Basic and acidic residues" evidence="5">
    <location>
        <begin position="789"/>
        <end position="811"/>
    </location>
</feature>
<feature type="region of interest" description="Disordered" evidence="5">
    <location>
        <begin position="1"/>
        <end position="27"/>
    </location>
</feature>
<dbReference type="EMBL" id="JABFMT010000005">
    <property type="protein sequence ID" value="NUU01422.1"/>
    <property type="molecule type" value="Genomic_DNA"/>
</dbReference>
<dbReference type="PANTHER" id="PTHR18896:SF76">
    <property type="entry name" value="PHOSPHOLIPASE"/>
    <property type="match status" value="1"/>
</dbReference>
<dbReference type="InterPro" id="IPR032816">
    <property type="entry name" value="VTT_dom"/>
</dbReference>
<keyword evidence="9" id="KW-1185">Reference proteome</keyword>
<dbReference type="Pfam" id="PF09335">
    <property type="entry name" value="VTT_dom"/>
    <property type="match status" value="1"/>
</dbReference>
<comment type="caution">
    <text evidence="8">The sequence shown here is derived from an EMBL/GenBank/DDBJ whole genome shotgun (WGS) entry which is preliminary data.</text>
</comment>
<keyword evidence="6" id="KW-1133">Transmembrane helix</keyword>
<dbReference type="Proteomes" id="UP000536746">
    <property type="component" value="Unassembled WGS sequence"/>
</dbReference>
<keyword evidence="6" id="KW-0472">Membrane</keyword>
<organism evidence="8 9">
    <name type="scientific">Herbaspirillum robiniae</name>
    <dbReference type="NCBI Taxonomy" id="2014887"/>
    <lineage>
        <taxon>Bacteria</taxon>
        <taxon>Pseudomonadati</taxon>
        <taxon>Pseudomonadota</taxon>
        <taxon>Betaproteobacteria</taxon>
        <taxon>Burkholderiales</taxon>
        <taxon>Oxalobacteraceae</taxon>
        <taxon>Herbaspirillum</taxon>
    </lineage>
</organism>
<evidence type="ECO:0000256" key="6">
    <source>
        <dbReference type="SAM" id="Phobius"/>
    </source>
</evidence>
<protein>
    <recommendedName>
        <fullName evidence="7">PLD phosphodiesterase domain-containing protein</fullName>
    </recommendedName>
</protein>
<dbReference type="PANTHER" id="PTHR18896">
    <property type="entry name" value="PHOSPHOLIPASE D"/>
    <property type="match status" value="1"/>
</dbReference>